<gene>
    <name evidence="1" type="ORF">CPB84DRAFT_1794697</name>
</gene>
<dbReference type="AlphaFoldDB" id="A0A9P5THR7"/>
<name>A0A9P5THR7_GYMJU</name>
<keyword evidence="2" id="KW-1185">Reference proteome</keyword>
<evidence type="ECO:0000313" key="1">
    <source>
        <dbReference type="EMBL" id="KAF8877736.1"/>
    </source>
</evidence>
<sequence>MANKGEEKLLCPFLLSVGVTPRSLAYDDAVAAANSIKTILAVHGLSEVEVAFVEMVNKLSVGGPKLMSLDPIADPVPEYRKHFSSTLGLSIAPKDMPWFEGTGAIYFRLSSKTNDITLLTYAHVVHPPPAFPNNAGMTRTSNSQDSEHMIALGHGATTGPSPA</sequence>
<dbReference type="OrthoDB" id="5424209at2759"/>
<organism evidence="1 2">
    <name type="scientific">Gymnopilus junonius</name>
    <name type="common">Spectacular rustgill mushroom</name>
    <name type="synonym">Gymnopilus spectabilis subsp. junonius</name>
    <dbReference type="NCBI Taxonomy" id="109634"/>
    <lineage>
        <taxon>Eukaryota</taxon>
        <taxon>Fungi</taxon>
        <taxon>Dikarya</taxon>
        <taxon>Basidiomycota</taxon>
        <taxon>Agaricomycotina</taxon>
        <taxon>Agaricomycetes</taxon>
        <taxon>Agaricomycetidae</taxon>
        <taxon>Agaricales</taxon>
        <taxon>Agaricineae</taxon>
        <taxon>Hymenogastraceae</taxon>
        <taxon>Gymnopilus</taxon>
    </lineage>
</organism>
<evidence type="ECO:0000313" key="2">
    <source>
        <dbReference type="Proteomes" id="UP000724874"/>
    </source>
</evidence>
<proteinExistence type="predicted"/>
<accession>A0A9P5THR7</accession>
<dbReference type="Proteomes" id="UP000724874">
    <property type="component" value="Unassembled WGS sequence"/>
</dbReference>
<reference evidence="1" key="1">
    <citation type="submission" date="2020-11" db="EMBL/GenBank/DDBJ databases">
        <authorList>
            <consortium name="DOE Joint Genome Institute"/>
            <person name="Ahrendt S."/>
            <person name="Riley R."/>
            <person name="Andreopoulos W."/>
            <person name="LaButti K."/>
            <person name="Pangilinan J."/>
            <person name="Ruiz-duenas F.J."/>
            <person name="Barrasa J.M."/>
            <person name="Sanchez-Garcia M."/>
            <person name="Camarero S."/>
            <person name="Miyauchi S."/>
            <person name="Serrano A."/>
            <person name="Linde D."/>
            <person name="Babiker R."/>
            <person name="Drula E."/>
            <person name="Ayuso-Fernandez I."/>
            <person name="Pacheco R."/>
            <person name="Padilla G."/>
            <person name="Ferreira P."/>
            <person name="Barriuso J."/>
            <person name="Kellner H."/>
            <person name="Castanera R."/>
            <person name="Alfaro M."/>
            <person name="Ramirez L."/>
            <person name="Pisabarro A.G."/>
            <person name="Kuo A."/>
            <person name="Tritt A."/>
            <person name="Lipzen A."/>
            <person name="He G."/>
            <person name="Yan M."/>
            <person name="Ng V."/>
            <person name="Cullen D."/>
            <person name="Martin F."/>
            <person name="Rosso M.-N."/>
            <person name="Henrissat B."/>
            <person name="Hibbett D."/>
            <person name="Martinez A.T."/>
            <person name="Grigoriev I.V."/>
        </authorList>
    </citation>
    <scope>NUCLEOTIDE SEQUENCE</scope>
    <source>
        <strain evidence="1">AH 44721</strain>
    </source>
</reference>
<dbReference type="EMBL" id="JADNYJ010000166">
    <property type="protein sequence ID" value="KAF8877736.1"/>
    <property type="molecule type" value="Genomic_DNA"/>
</dbReference>
<comment type="caution">
    <text evidence="1">The sequence shown here is derived from an EMBL/GenBank/DDBJ whole genome shotgun (WGS) entry which is preliminary data.</text>
</comment>
<protein>
    <submittedName>
        <fullName evidence="1">Uncharacterized protein</fullName>
    </submittedName>
</protein>